<evidence type="ECO:0000313" key="9">
    <source>
        <dbReference type="Proteomes" id="UP001292079"/>
    </source>
</evidence>
<protein>
    <recommendedName>
        <fullName evidence="2 5">acylphosphatase</fullName>
        <ecNumber evidence="2 5">3.6.1.7</ecNumber>
    </recommendedName>
</protein>
<dbReference type="PRINTS" id="PR00112">
    <property type="entry name" value="ACYLPHPHTASE"/>
</dbReference>
<dbReference type="InterPro" id="IPR001792">
    <property type="entry name" value="Acylphosphatase-like_dom"/>
</dbReference>
<dbReference type="Gene3D" id="3.30.70.100">
    <property type="match status" value="1"/>
</dbReference>
<keyword evidence="3 5" id="KW-0378">Hydrolase</keyword>
<feature type="active site" evidence="5">
    <location>
        <position position="44"/>
    </location>
</feature>
<comment type="caution">
    <text evidence="8">The sequence shown here is derived from an EMBL/GenBank/DDBJ whole genome shotgun (WGS) entry which is preliminary data.</text>
</comment>
<dbReference type="InterPro" id="IPR036046">
    <property type="entry name" value="Acylphosphatase-like_dom_sf"/>
</dbReference>
<feature type="domain" description="Acylphosphatase-like" evidence="7">
    <location>
        <begin position="29"/>
        <end position="119"/>
    </location>
</feature>
<dbReference type="PROSITE" id="PS00150">
    <property type="entry name" value="ACYLPHOSPHATASE_1"/>
    <property type="match status" value="1"/>
</dbReference>
<dbReference type="FunFam" id="3.30.70.100:FF:000011">
    <property type="entry name" value="Acylphosphatase"/>
    <property type="match status" value="1"/>
</dbReference>
<evidence type="ECO:0000256" key="2">
    <source>
        <dbReference type="ARBA" id="ARBA00012150"/>
    </source>
</evidence>
<feature type="active site" evidence="5">
    <location>
        <position position="62"/>
    </location>
</feature>
<sequence length="119" mass="13344">AATVIHCQLTFGYCGLDVWMAANQDALKCCSFEVYGKVQGVFFRKYAADFAKVNGLVGWIMNTENGTVTGEFEGPSVGVDAFKHWLCNIGSPKSRIDKCQFKNERKISQLHFKGFDIRH</sequence>
<evidence type="ECO:0000256" key="4">
    <source>
        <dbReference type="ARBA" id="ARBA00047645"/>
    </source>
</evidence>
<evidence type="ECO:0000256" key="3">
    <source>
        <dbReference type="ARBA" id="ARBA00022801"/>
    </source>
</evidence>
<dbReference type="Pfam" id="PF00708">
    <property type="entry name" value="Acylphosphatase"/>
    <property type="match status" value="1"/>
</dbReference>
<dbReference type="AlphaFoldDB" id="A0AAE1ZE63"/>
<evidence type="ECO:0000256" key="6">
    <source>
        <dbReference type="RuleBase" id="RU004168"/>
    </source>
</evidence>
<evidence type="ECO:0000313" key="8">
    <source>
        <dbReference type="EMBL" id="KAK4472172.1"/>
    </source>
</evidence>
<evidence type="ECO:0000256" key="1">
    <source>
        <dbReference type="ARBA" id="ARBA00005614"/>
    </source>
</evidence>
<comment type="catalytic activity">
    <reaction evidence="4 5">
        <text>an acyl phosphate + H2O = a carboxylate + phosphate + H(+)</text>
        <dbReference type="Rhea" id="RHEA:14965"/>
        <dbReference type="ChEBI" id="CHEBI:15377"/>
        <dbReference type="ChEBI" id="CHEBI:15378"/>
        <dbReference type="ChEBI" id="CHEBI:29067"/>
        <dbReference type="ChEBI" id="CHEBI:43474"/>
        <dbReference type="ChEBI" id="CHEBI:59918"/>
        <dbReference type="EC" id="3.6.1.7"/>
    </reaction>
</comment>
<dbReference type="EC" id="3.6.1.7" evidence="2 5"/>
<reference evidence="8" key="1">
    <citation type="submission" date="2022-04" db="EMBL/GenBank/DDBJ databases">
        <authorList>
            <person name="Xu L."/>
            <person name="Lv Z."/>
        </authorList>
    </citation>
    <scope>NUCLEOTIDE SEQUENCE</scope>
    <source>
        <strain evidence="8">LV_2022a</strain>
    </source>
</reference>
<feature type="non-terminal residue" evidence="8">
    <location>
        <position position="119"/>
    </location>
</feature>
<dbReference type="PANTHER" id="PTHR10029:SF3">
    <property type="entry name" value="ACYLPHOSPHATASE-RELATED"/>
    <property type="match status" value="1"/>
</dbReference>
<dbReference type="InterPro" id="IPR020456">
    <property type="entry name" value="Acylphosphatase"/>
</dbReference>
<dbReference type="EMBL" id="JALJAT010000002">
    <property type="protein sequence ID" value="KAK4472172.1"/>
    <property type="molecule type" value="Genomic_DNA"/>
</dbReference>
<evidence type="ECO:0000259" key="7">
    <source>
        <dbReference type="PROSITE" id="PS51160"/>
    </source>
</evidence>
<organism evidence="8 9">
    <name type="scientific">Schistosoma mekongi</name>
    <name type="common">Parasitic worm</name>
    <dbReference type="NCBI Taxonomy" id="38744"/>
    <lineage>
        <taxon>Eukaryota</taxon>
        <taxon>Metazoa</taxon>
        <taxon>Spiralia</taxon>
        <taxon>Lophotrochozoa</taxon>
        <taxon>Platyhelminthes</taxon>
        <taxon>Trematoda</taxon>
        <taxon>Digenea</taxon>
        <taxon>Strigeidida</taxon>
        <taxon>Schistosomatoidea</taxon>
        <taxon>Schistosomatidae</taxon>
        <taxon>Schistosoma</taxon>
    </lineage>
</organism>
<name>A0AAE1ZE63_SCHME</name>
<dbReference type="InterPro" id="IPR017968">
    <property type="entry name" value="Acylphosphatase_CS"/>
</dbReference>
<comment type="similarity">
    <text evidence="1 6">Belongs to the acylphosphatase family.</text>
</comment>
<accession>A0AAE1ZE63</accession>
<keyword evidence="9" id="KW-1185">Reference proteome</keyword>
<dbReference type="SUPFAM" id="SSF54975">
    <property type="entry name" value="Acylphosphatase/BLUF domain-like"/>
    <property type="match status" value="1"/>
</dbReference>
<dbReference type="PANTHER" id="PTHR10029">
    <property type="entry name" value="ACYLPHOSPHATASE"/>
    <property type="match status" value="1"/>
</dbReference>
<dbReference type="GO" id="GO:0003998">
    <property type="term" value="F:acylphosphatase activity"/>
    <property type="evidence" value="ECO:0007669"/>
    <property type="project" value="UniProtKB-EC"/>
</dbReference>
<dbReference type="PROSITE" id="PS51160">
    <property type="entry name" value="ACYLPHOSPHATASE_3"/>
    <property type="match status" value="1"/>
</dbReference>
<evidence type="ECO:0000256" key="5">
    <source>
        <dbReference type="PROSITE-ProRule" id="PRU00520"/>
    </source>
</evidence>
<dbReference type="Proteomes" id="UP001292079">
    <property type="component" value="Unassembled WGS sequence"/>
</dbReference>
<gene>
    <name evidence="8" type="ORF">MN116_000470</name>
</gene>
<reference evidence="8" key="2">
    <citation type="journal article" date="2023" name="Infect Dis Poverty">
        <title>Chromosome-scale genome of the human blood fluke Schistosoma mekongi and its implications for public health.</title>
        <authorList>
            <person name="Zhou M."/>
            <person name="Xu L."/>
            <person name="Xu D."/>
            <person name="Chen W."/>
            <person name="Khan J."/>
            <person name="Hu Y."/>
            <person name="Huang H."/>
            <person name="Wei H."/>
            <person name="Zhang Y."/>
            <person name="Chusongsang P."/>
            <person name="Tanasarnprasert K."/>
            <person name="Hu X."/>
            <person name="Limpanont Y."/>
            <person name="Lv Z."/>
        </authorList>
    </citation>
    <scope>NUCLEOTIDE SEQUENCE</scope>
    <source>
        <strain evidence="8">LV_2022a</strain>
    </source>
</reference>
<proteinExistence type="inferred from homology"/>